<evidence type="ECO:0000313" key="3">
    <source>
        <dbReference type="EMBL" id="TDZ52589.1"/>
    </source>
</evidence>
<reference evidence="3 4" key="1">
    <citation type="journal article" date="2019" name="Sci. Rep.">
        <title>Extended insight into the Mycobacterium chelonae-abscessus complex through whole genome sequencing of Mycobacterium salmoniphilum outbreak and Mycobacterium salmoniphilum-like strains.</title>
        <authorList>
            <person name="Behra P.R.K."/>
            <person name="Das S."/>
            <person name="Pettersson B.M.F."/>
            <person name="Shirreff L."/>
            <person name="DuCote T."/>
            <person name="Jacobsson K.G."/>
            <person name="Ennis D.G."/>
            <person name="Kirsebom L.A."/>
        </authorList>
    </citation>
    <scope>NUCLEOTIDE SEQUENCE [LARGE SCALE GENOMIC DNA]</scope>
    <source>
        <strain evidence="3 4">CCUG 63697</strain>
    </source>
</reference>
<feature type="region of interest" description="Disordered" evidence="1">
    <location>
        <begin position="63"/>
        <end position="101"/>
    </location>
</feature>
<keyword evidence="4" id="KW-1185">Reference proteome</keyword>
<comment type="caution">
    <text evidence="3">The sequence shown here is derived from an EMBL/GenBank/DDBJ whole genome shotgun (WGS) entry which is preliminary data.</text>
</comment>
<keyword evidence="2" id="KW-0732">Signal</keyword>
<feature type="chain" id="PRO_5020901916" evidence="2">
    <location>
        <begin position="31"/>
        <end position="426"/>
    </location>
</feature>
<evidence type="ECO:0000256" key="2">
    <source>
        <dbReference type="SAM" id="SignalP"/>
    </source>
</evidence>
<feature type="compositionally biased region" description="Pro residues" evidence="1">
    <location>
        <begin position="33"/>
        <end position="46"/>
    </location>
</feature>
<dbReference type="Proteomes" id="UP000295165">
    <property type="component" value="Unassembled WGS sequence"/>
</dbReference>
<feature type="signal peptide" evidence="2">
    <location>
        <begin position="1"/>
        <end position="30"/>
    </location>
</feature>
<evidence type="ECO:0000256" key="1">
    <source>
        <dbReference type="SAM" id="MobiDB-lite"/>
    </source>
</evidence>
<evidence type="ECO:0000313" key="4">
    <source>
        <dbReference type="Proteomes" id="UP000295165"/>
    </source>
</evidence>
<organism evidence="3 4">
    <name type="scientific">Mycobacteroides franklinii</name>
    <dbReference type="NCBI Taxonomy" id="948102"/>
    <lineage>
        <taxon>Bacteria</taxon>
        <taxon>Bacillati</taxon>
        <taxon>Actinomycetota</taxon>
        <taxon>Actinomycetes</taxon>
        <taxon>Mycobacteriales</taxon>
        <taxon>Mycobacteriaceae</taxon>
        <taxon>Mycobacteroides</taxon>
    </lineage>
</organism>
<feature type="region of interest" description="Disordered" evidence="1">
    <location>
        <begin position="30"/>
        <end position="51"/>
    </location>
</feature>
<protein>
    <submittedName>
        <fullName evidence="3">Uncharacterized protein</fullName>
    </submittedName>
</protein>
<proteinExistence type="predicted"/>
<dbReference type="EMBL" id="PECC01000026">
    <property type="protein sequence ID" value="TDZ52589.1"/>
    <property type="molecule type" value="Genomic_DNA"/>
</dbReference>
<dbReference type="AlphaFoldDB" id="A0A4R8RDT8"/>
<gene>
    <name evidence="3" type="ORF">CCUG63697_01073</name>
</gene>
<feature type="compositionally biased region" description="Polar residues" evidence="1">
    <location>
        <begin position="87"/>
        <end position="96"/>
    </location>
</feature>
<sequence precursor="true">MNTRTRGAALLAALAFVFALVMGSAPRTLADPVQPPPPPKPIPYAVPQPDDLPRIAPIGGAQVKTNTPLGLGPGTGRPLAAGRERSNATISPSPTDGTHLPTAIAGKDVVLHLPQERDLTPAQWGDGGSATFTSHDTDYRISPFAGGGVDVNIIRRTIFTPENFTFGLRVPEGTHVRQGSNVVLVESDAAPGLPATTIATLSVPVARDAKGNPVQVNPVIHGDYMYQQSNLALDLGPADIFAFPITITLSYRASSIPASGQLASDWDGLPEGGGPPEAKKAAQIIGAPGDYVVDPGGAHRPGNVDPVLYAQRHADRCLSGPNEFRSEDGRTADFLSSCQRQAMCLDVTPAQTSVDVCKNQAFANMSAQCTATFGQTGPDYEACLNVANGHAAWSKENLLGGGLCQPVGPGTNTRFLPSNNNRYCTS</sequence>
<dbReference type="RefSeq" id="WP_134048136.1">
    <property type="nucleotide sequence ID" value="NZ_PECB01000003.1"/>
</dbReference>
<name>A0A4R8RDT8_9MYCO</name>
<accession>A0A4R8RDT8</accession>